<dbReference type="EMBL" id="CM000127">
    <property type="protein sequence ID" value="EEC72824.1"/>
    <property type="molecule type" value="Genomic_DNA"/>
</dbReference>
<reference evidence="2 3" key="1">
    <citation type="journal article" date="2005" name="PLoS Biol.">
        <title>The genomes of Oryza sativa: a history of duplications.</title>
        <authorList>
            <person name="Yu J."/>
            <person name="Wang J."/>
            <person name="Lin W."/>
            <person name="Li S."/>
            <person name="Li H."/>
            <person name="Zhou J."/>
            <person name="Ni P."/>
            <person name="Dong W."/>
            <person name="Hu S."/>
            <person name="Zeng C."/>
            <person name="Zhang J."/>
            <person name="Zhang Y."/>
            <person name="Li R."/>
            <person name="Xu Z."/>
            <person name="Li S."/>
            <person name="Li X."/>
            <person name="Zheng H."/>
            <person name="Cong L."/>
            <person name="Lin L."/>
            <person name="Yin J."/>
            <person name="Geng J."/>
            <person name="Li G."/>
            <person name="Shi J."/>
            <person name="Liu J."/>
            <person name="Lv H."/>
            <person name="Li J."/>
            <person name="Wang J."/>
            <person name="Deng Y."/>
            <person name="Ran L."/>
            <person name="Shi X."/>
            <person name="Wang X."/>
            <person name="Wu Q."/>
            <person name="Li C."/>
            <person name="Ren X."/>
            <person name="Wang J."/>
            <person name="Wang X."/>
            <person name="Li D."/>
            <person name="Liu D."/>
            <person name="Zhang X."/>
            <person name="Ji Z."/>
            <person name="Zhao W."/>
            <person name="Sun Y."/>
            <person name="Zhang Z."/>
            <person name="Bao J."/>
            <person name="Han Y."/>
            <person name="Dong L."/>
            <person name="Ji J."/>
            <person name="Chen P."/>
            <person name="Wu S."/>
            <person name="Liu J."/>
            <person name="Xiao Y."/>
            <person name="Bu D."/>
            <person name="Tan J."/>
            <person name="Yang L."/>
            <person name="Ye C."/>
            <person name="Zhang J."/>
            <person name="Xu J."/>
            <person name="Zhou Y."/>
            <person name="Yu Y."/>
            <person name="Zhang B."/>
            <person name="Zhuang S."/>
            <person name="Wei H."/>
            <person name="Liu B."/>
            <person name="Lei M."/>
            <person name="Yu H."/>
            <person name="Li Y."/>
            <person name="Xu H."/>
            <person name="Wei S."/>
            <person name="He X."/>
            <person name="Fang L."/>
            <person name="Zhang Z."/>
            <person name="Zhang Y."/>
            <person name="Huang X."/>
            <person name="Su Z."/>
            <person name="Tong W."/>
            <person name="Li J."/>
            <person name="Tong Z."/>
            <person name="Li S."/>
            <person name="Ye J."/>
            <person name="Wang L."/>
            <person name="Fang L."/>
            <person name="Lei T."/>
            <person name="Chen C."/>
            <person name="Chen H."/>
            <person name="Xu Z."/>
            <person name="Li H."/>
            <person name="Huang H."/>
            <person name="Zhang F."/>
            <person name="Xu H."/>
            <person name="Li N."/>
            <person name="Zhao C."/>
            <person name="Li S."/>
            <person name="Dong L."/>
            <person name="Huang Y."/>
            <person name="Li L."/>
            <person name="Xi Y."/>
            <person name="Qi Q."/>
            <person name="Li W."/>
            <person name="Zhang B."/>
            <person name="Hu W."/>
            <person name="Zhang Y."/>
            <person name="Tian X."/>
            <person name="Jiao Y."/>
            <person name="Liang X."/>
            <person name="Jin J."/>
            <person name="Gao L."/>
            <person name="Zheng W."/>
            <person name="Hao B."/>
            <person name="Liu S."/>
            <person name="Wang W."/>
            <person name="Yuan L."/>
            <person name="Cao M."/>
            <person name="McDermott J."/>
            <person name="Samudrala R."/>
            <person name="Wang J."/>
            <person name="Wong G.K."/>
            <person name="Yang H."/>
        </authorList>
    </citation>
    <scope>NUCLEOTIDE SEQUENCE [LARGE SCALE GENOMIC DNA]</scope>
    <source>
        <strain evidence="3">cv. 93-11</strain>
    </source>
</reference>
<evidence type="ECO:0000313" key="3">
    <source>
        <dbReference type="Proteomes" id="UP000007015"/>
    </source>
</evidence>
<evidence type="ECO:0000256" key="1">
    <source>
        <dbReference type="SAM" id="MobiDB-lite"/>
    </source>
</evidence>
<name>B8AEY0_ORYSI</name>
<accession>B8AEY0</accession>
<dbReference type="AlphaFoldDB" id="B8AEY0"/>
<feature type="region of interest" description="Disordered" evidence="1">
    <location>
        <begin position="67"/>
        <end position="108"/>
    </location>
</feature>
<gene>
    <name evidence="2" type="ORF">OsI_06547</name>
</gene>
<dbReference type="Gramene" id="BGIOSGA006795-TA">
    <property type="protein sequence ID" value="BGIOSGA006795-PA"/>
    <property type="gene ID" value="BGIOSGA006795"/>
</dbReference>
<keyword evidence="3" id="KW-1185">Reference proteome</keyword>
<sequence>MKEEVKTCGGDLEDGKARGAVRVTDLGGDDAEEVETRWRWPHRRESVVEGARIDLVAVEGIQHGSDLVTVDPVAGPPGQEEGEARGAIKVTDLGRDNAKEVETSGGDLVGERARRKELGSIWSSSLSFPSLVSDAA</sequence>
<protein>
    <submittedName>
        <fullName evidence="2">Uncharacterized protein</fullName>
    </submittedName>
</protein>
<proteinExistence type="predicted"/>
<dbReference type="HOGENOM" id="CLU_1878846_0_0_1"/>
<feature type="compositionally biased region" description="Basic and acidic residues" evidence="1">
    <location>
        <begin position="82"/>
        <end position="102"/>
    </location>
</feature>
<organism evidence="2 3">
    <name type="scientific">Oryza sativa subsp. indica</name>
    <name type="common">Rice</name>
    <dbReference type="NCBI Taxonomy" id="39946"/>
    <lineage>
        <taxon>Eukaryota</taxon>
        <taxon>Viridiplantae</taxon>
        <taxon>Streptophyta</taxon>
        <taxon>Embryophyta</taxon>
        <taxon>Tracheophyta</taxon>
        <taxon>Spermatophyta</taxon>
        <taxon>Magnoliopsida</taxon>
        <taxon>Liliopsida</taxon>
        <taxon>Poales</taxon>
        <taxon>Poaceae</taxon>
        <taxon>BOP clade</taxon>
        <taxon>Oryzoideae</taxon>
        <taxon>Oryzeae</taxon>
        <taxon>Oryzinae</taxon>
        <taxon>Oryza</taxon>
        <taxon>Oryza sativa</taxon>
    </lineage>
</organism>
<evidence type="ECO:0000313" key="2">
    <source>
        <dbReference type="EMBL" id="EEC72824.1"/>
    </source>
</evidence>
<dbReference type="Proteomes" id="UP000007015">
    <property type="component" value="Chromosome 2"/>
</dbReference>